<comment type="caution">
    <text evidence="1">The sequence shown here is derived from an EMBL/GenBank/DDBJ whole genome shotgun (WGS) entry which is preliminary data.</text>
</comment>
<dbReference type="Proteomes" id="UP000885986">
    <property type="component" value="Unassembled WGS sequence"/>
</dbReference>
<protein>
    <recommendedName>
        <fullName evidence="2">KOW domain-containing protein</fullName>
    </recommendedName>
</protein>
<gene>
    <name evidence="1" type="ORF">ENN98_00465</name>
</gene>
<name>A0A7C2TKS0_9BACT</name>
<sequence length="71" mass="8277">MTTATVTFFTPYPFKLGEKIRITTGPRRGDWEVVDLDEQKVTLRCPVSQRLVTWDHFLHLSETKDNCPWPA</sequence>
<reference evidence="1" key="1">
    <citation type="journal article" date="2020" name="mSystems">
        <title>Genome- and Community-Level Interaction Insights into Carbon Utilization and Element Cycling Functions of Hydrothermarchaeota in Hydrothermal Sediment.</title>
        <authorList>
            <person name="Zhou Z."/>
            <person name="Liu Y."/>
            <person name="Xu W."/>
            <person name="Pan J."/>
            <person name="Luo Z.H."/>
            <person name="Li M."/>
        </authorList>
    </citation>
    <scope>NUCLEOTIDE SEQUENCE [LARGE SCALE GENOMIC DNA]</scope>
    <source>
        <strain evidence="1">SpSt-1224</strain>
    </source>
</reference>
<proteinExistence type="predicted"/>
<evidence type="ECO:0000313" key="1">
    <source>
        <dbReference type="EMBL" id="HET97182.1"/>
    </source>
</evidence>
<evidence type="ECO:0008006" key="2">
    <source>
        <dbReference type="Google" id="ProtNLM"/>
    </source>
</evidence>
<organism evidence="1">
    <name type="scientific">Desulfurivibrio alkaliphilus</name>
    <dbReference type="NCBI Taxonomy" id="427923"/>
    <lineage>
        <taxon>Bacteria</taxon>
        <taxon>Pseudomonadati</taxon>
        <taxon>Thermodesulfobacteriota</taxon>
        <taxon>Desulfobulbia</taxon>
        <taxon>Desulfobulbales</taxon>
        <taxon>Desulfobulbaceae</taxon>
        <taxon>Desulfurivibrio</taxon>
    </lineage>
</organism>
<dbReference type="AlphaFoldDB" id="A0A7C2TKS0"/>
<dbReference type="EMBL" id="DSDS01000011">
    <property type="protein sequence ID" value="HET97182.1"/>
    <property type="molecule type" value="Genomic_DNA"/>
</dbReference>
<accession>A0A7C2TKS0</accession>